<evidence type="ECO:0000256" key="6">
    <source>
        <dbReference type="ARBA" id="ARBA00023098"/>
    </source>
</evidence>
<evidence type="ECO:0000256" key="4">
    <source>
        <dbReference type="ARBA" id="ARBA00022801"/>
    </source>
</evidence>
<protein>
    <recommendedName>
        <fullName evidence="2">phospholipase D</fullName>
        <ecNumber evidence="2">3.1.4.4</ecNumber>
    </recommendedName>
</protein>
<dbReference type="AlphaFoldDB" id="A0A8H7ZUJ6"/>
<dbReference type="Gene3D" id="3.30.870.10">
    <property type="entry name" value="Endonuclease Chain A"/>
    <property type="match status" value="1"/>
</dbReference>
<evidence type="ECO:0000313" key="9">
    <source>
        <dbReference type="EMBL" id="KAG5459454.1"/>
    </source>
</evidence>
<keyword evidence="5" id="KW-0442">Lipid degradation</keyword>
<accession>A0A8H7ZUJ6</accession>
<evidence type="ECO:0000259" key="8">
    <source>
        <dbReference type="PROSITE" id="PS50035"/>
    </source>
</evidence>
<keyword evidence="3" id="KW-0677">Repeat</keyword>
<feature type="region of interest" description="Disordered" evidence="7">
    <location>
        <begin position="79"/>
        <end position="165"/>
    </location>
</feature>
<feature type="non-terminal residue" evidence="9">
    <location>
        <position position="686"/>
    </location>
</feature>
<dbReference type="PROSITE" id="PS50035">
    <property type="entry name" value="PLD"/>
    <property type="match status" value="1"/>
</dbReference>
<comment type="catalytic activity">
    <reaction evidence="1">
        <text>a 1,2-diacyl-sn-glycero-3-phosphocholine + H2O = a 1,2-diacyl-sn-glycero-3-phosphate + choline + H(+)</text>
        <dbReference type="Rhea" id="RHEA:14445"/>
        <dbReference type="ChEBI" id="CHEBI:15354"/>
        <dbReference type="ChEBI" id="CHEBI:15377"/>
        <dbReference type="ChEBI" id="CHEBI:15378"/>
        <dbReference type="ChEBI" id="CHEBI:57643"/>
        <dbReference type="ChEBI" id="CHEBI:58608"/>
        <dbReference type="EC" id="3.1.4.4"/>
    </reaction>
</comment>
<feature type="compositionally biased region" description="Basic and acidic residues" evidence="7">
    <location>
        <begin position="379"/>
        <end position="391"/>
    </location>
</feature>
<keyword evidence="4" id="KW-0378">Hydrolase</keyword>
<evidence type="ECO:0000313" key="10">
    <source>
        <dbReference type="Proteomes" id="UP000673691"/>
    </source>
</evidence>
<dbReference type="PANTHER" id="PTHR18896:SF76">
    <property type="entry name" value="PHOSPHOLIPASE"/>
    <property type="match status" value="1"/>
</dbReference>
<dbReference type="GO" id="GO:0009395">
    <property type="term" value="P:phospholipid catabolic process"/>
    <property type="evidence" value="ECO:0007669"/>
    <property type="project" value="TreeGrafter"/>
</dbReference>
<dbReference type="OrthoDB" id="14911at2759"/>
<sequence length="686" mass="75649">MVGQAARDVARHFIQRWNFVGKCRKLLPLSDYPCKGLSAAAETLLRPPKYYGASGPVVGAPVDEPAVIVSHVPAEGKLVDPSREFQLPPSANENPEDDDSALNPVATATETTRESPGAAAGGRSHPASSQVTPNPNPGDSIPAADTLGQSPRNPPRATPFATPTSTCQVQVLRQSAQWSSGIAHEASVYKAWYELISEAKHFVYIENQFFVTTTGEAASGIKNQLGNAIVERIRRAYEEKTKFRIIVVMPLLPAFEAALSDPAASTVRLIVRYQYESICQGQNSIYETLKKFGINPADYIEFFGLRRWDTIVAGHQKSAEDDGLQQTDVLSIQDAQDTNTQSPGTHEAGSTPGRSSVRIRPRRSTSHMSELEASDENDEVRNQMDGERDSDSGESDAEETNHNHLIRVKVRKLRANRARAPVPTRRWKSPSRRCSRKGALLSPRWVSERGARSISKSAGFRSDVSGLGCASQQIYVHSKLLIVDDTYVVCGSGEVTTKTPGVATRSAWFNGLTCRRGYLPQKQISTTVRCAETEIPKLLCPRLGFSPVLSAALTLARRRGQFKVGRFAHSLRVHLFKEHLGLLDCQQGPDADGELAEKVVAINDPLAPEFYERLWKRQARVNTEKYREVFRCVPDDTVTTWDEYRKFTPDPNTIMTKARLSVLISELDDSAASEMSEGQFVCPKGD</sequence>
<dbReference type="InterPro" id="IPR001736">
    <property type="entry name" value="PLipase_D/transphosphatidylase"/>
</dbReference>
<dbReference type="SUPFAM" id="SSF56024">
    <property type="entry name" value="Phospholipase D/nuclease"/>
    <property type="match status" value="1"/>
</dbReference>
<evidence type="ECO:0000256" key="7">
    <source>
        <dbReference type="SAM" id="MobiDB-lite"/>
    </source>
</evidence>
<dbReference type="InterPro" id="IPR015679">
    <property type="entry name" value="PLipase_D_fam"/>
</dbReference>
<dbReference type="EC" id="3.1.4.4" evidence="2"/>
<evidence type="ECO:0000256" key="3">
    <source>
        <dbReference type="ARBA" id="ARBA00022737"/>
    </source>
</evidence>
<feature type="domain" description="PLD phosphodiesterase" evidence="8">
    <location>
        <begin position="472"/>
        <end position="499"/>
    </location>
</feature>
<evidence type="ECO:0000256" key="1">
    <source>
        <dbReference type="ARBA" id="ARBA00000798"/>
    </source>
</evidence>
<dbReference type="EMBL" id="JAEFCI010006824">
    <property type="protein sequence ID" value="KAG5459454.1"/>
    <property type="molecule type" value="Genomic_DNA"/>
</dbReference>
<name>A0A8H7ZUJ6_9FUNG</name>
<keyword evidence="10" id="KW-1185">Reference proteome</keyword>
<gene>
    <name evidence="9" type="ORF">BJ554DRAFT_142</name>
</gene>
<feature type="region of interest" description="Disordered" evidence="7">
    <location>
        <begin position="336"/>
        <end position="404"/>
    </location>
</feature>
<keyword evidence="6" id="KW-0443">Lipid metabolism</keyword>
<dbReference type="Proteomes" id="UP000673691">
    <property type="component" value="Unassembled WGS sequence"/>
</dbReference>
<organism evidence="9 10">
    <name type="scientific">Olpidium bornovanus</name>
    <dbReference type="NCBI Taxonomy" id="278681"/>
    <lineage>
        <taxon>Eukaryota</taxon>
        <taxon>Fungi</taxon>
        <taxon>Fungi incertae sedis</taxon>
        <taxon>Olpidiomycota</taxon>
        <taxon>Olpidiomycotina</taxon>
        <taxon>Olpidiomycetes</taxon>
        <taxon>Olpidiales</taxon>
        <taxon>Olpidiaceae</taxon>
        <taxon>Olpidium</taxon>
    </lineage>
</organism>
<proteinExistence type="predicted"/>
<reference evidence="9 10" key="1">
    <citation type="journal article" name="Sci. Rep.">
        <title>Genome-scale phylogenetic analyses confirm Olpidium as the closest living zoosporic fungus to the non-flagellated, terrestrial fungi.</title>
        <authorList>
            <person name="Chang Y."/>
            <person name="Rochon D."/>
            <person name="Sekimoto S."/>
            <person name="Wang Y."/>
            <person name="Chovatia M."/>
            <person name="Sandor L."/>
            <person name="Salamov A."/>
            <person name="Grigoriev I.V."/>
            <person name="Stajich J.E."/>
            <person name="Spatafora J.W."/>
        </authorList>
    </citation>
    <scope>NUCLEOTIDE SEQUENCE [LARGE SCALE GENOMIC DNA]</scope>
    <source>
        <strain evidence="9">S191</strain>
    </source>
</reference>
<evidence type="ECO:0000256" key="5">
    <source>
        <dbReference type="ARBA" id="ARBA00022963"/>
    </source>
</evidence>
<evidence type="ECO:0000256" key="2">
    <source>
        <dbReference type="ARBA" id="ARBA00012027"/>
    </source>
</evidence>
<comment type="caution">
    <text evidence="9">The sequence shown here is derived from an EMBL/GenBank/DDBJ whole genome shotgun (WGS) entry which is preliminary data.</text>
</comment>
<dbReference type="GO" id="GO:0004630">
    <property type="term" value="F:phospholipase D activity"/>
    <property type="evidence" value="ECO:0007669"/>
    <property type="project" value="UniProtKB-EC"/>
</dbReference>
<dbReference type="PANTHER" id="PTHR18896">
    <property type="entry name" value="PHOSPHOLIPASE D"/>
    <property type="match status" value="1"/>
</dbReference>